<dbReference type="SMART" id="SM00717">
    <property type="entry name" value="SANT"/>
    <property type="match status" value="1"/>
</dbReference>
<sequence>MGKNGEVCGICGNQMEGTGKADSAVCSKCSENKNTKEEKLVDGSEANNHLDGGDKHANNAWTDAETLLLLEAVLKHGDDWDLIAQHVRTKNKLDCIARLIHLPFGEHMLGPIRNKLDTSRNPVSGVTKEAQYVLKEQLEETVKEDGEQITATNEKKKVTEESSPEPPTKKRCLASFTDVTDSLMNQVALLSTVGGPHVATAAAEAAIAALCHENPCALKAFEIDRNDNTNKLGPTMQYETESYSSNHRFEDQEVKRHKQTESSPEKSFGATTFRLRAAIATSLGATAARAKLLADQEMREMELLMASIIEMQLKKLKIKMKHFEELELIMEKEYLQVQQLKESILEEWVGILKQAARAGIPRWKNNGLPKLVMNTNV</sequence>
<evidence type="ECO:0000313" key="9">
    <source>
        <dbReference type="Proteomes" id="UP000243459"/>
    </source>
</evidence>
<evidence type="ECO:0000256" key="5">
    <source>
        <dbReference type="SAM" id="MobiDB-lite"/>
    </source>
</evidence>
<name>A0A5P1EAR2_ASPOF</name>
<dbReference type="GO" id="GO:0005634">
    <property type="term" value="C:nucleus"/>
    <property type="evidence" value="ECO:0007669"/>
    <property type="project" value="EnsemblPlants"/>
</dbReference>
<keyword evidence="1" id="KW-0805">Transcription regulation</keyword>
<dbReference type="PROSITE" id="PS50090">
    <property type="entry name" value="MYB_LIKE"/>
    <property type="match status" value="1"/>
</dbReference>
<dbReference type="PANTHER" id="PTHR12802">
    <property type="entry name" value="SWI/SNF COMPLEX-RELATED"/>
    <property type="match status" value="1"/>
</dbReference>
<dbReference type="OMA" id="DTFETTC"/>
<reference evidence="9" key="1">
    <citation type="journal article" date="2017" name="Nat. Commun.">
        <title>The asparagus genome sheds light on the origin and evolution of a young Y chromosome.</title>
        <authorList>
            <person name="Harkess A."/>
            <person name="Zhou J."/>
            <person name="Xu C."/>
            <person name="Bowers J.E."/>
            <person name="Van der Hulst R."/>
            <person name="Ayyampalayam S."/>
            <person name="Mercati F."/>
            <person name="Riccardi P."/>
            <person name="McKain M.R."/>
            <person name="Kakrana A."/>
            <person name="Tang H."/>
            <person name="Ray J."/>
            <person name="Groenendijk J."/>
            <person name="Arikit S."/>
            <person name="Mathioni S.M."/>
            <person name="Nakano M."/>
            <person name="Shan H."/>
            <person name="Telgmann-Rauber A."/>
            <person name="Kanno A."/>
            <person name="Yue Z."/>
            <person name="Chen H."/>
            <person name="Li W."/>
            <person name="Chen Y."/>
            <person name="Xu X."/>
            <person name="Zhang Y."/>
            <person name="Luo S."/>
            <person name="Chen H."/>
            <person name="Gao J."/>
            <person name="Mao Z."/>
            <person name="Pires J.C."/>
            <person name="Luo M."/>
            <person name="Kudrna D."/>
            <person name="Wing R.A."/>
            <person name="Meyers B.C."/>
            <person name="Yi K."/>
            <person name="Kong H."/>
            <person name="Lavrijsen P."/>
            <person name="Sunseri F."/>
            <person name="Falavigna A."/>
            <person name="Ye Y."/>
            <person name="Leebens-Mack J.H."/>
            <person name="Chen G."/>
        </authorList>
    </citation>
    <scope>NUCLEOTIDE SEQUENCE [LARGE SCALE GENOMIC DNA]</scope>
    <source>
        <strain evidence="9">cv. DH0086</strain>
    </source>
</reference>
<dbReference type="PANTHER" id="PTHR12802:SF140">
    <property type="entry name" value="SWI_SNF COMPLEX SUBUNIT SWI3A"/>
    <property type="match status" value="1"/>
</dbReference>
<evidence type="ECO:0000256" key="1">
    <source>
        <dbReference type="ARBA" id="ARBA00023015"/>
    </source>
</evidence>
<dbReference type="Pfam" id="PF00249">
    <property type="entry name" value="Myb_DNA-binding"/>
    <property type="match status" value="1"/>
</dbReference>
<evidence type="ECO:0000259" key="7">
    <source>
        <dbReference type="PROSITE" id="PS51293"/>
    </source>
</evidence>
<dbReference type="Pfam" id="PF16495">
    <property type="entry name" value="SWIRM-assoc_1"/>
    <property type="match status" value="1"/>
</dbReference>
<dbReference type="Gramene" id="ONK58537">
    <property type="protein sequence ID" value="ONK58537"/>
    <property type="gene ID" value="A4U43_C09F14090"/>
</dbReference>
<evidence type="ECO:0000313" key="8">
    <source>
        <dbReference type="EMBL" id="ONK58537.1"/>
    </source>
</evidence>
<dbReference type="PROSITE" id="PS51293">
    <property type="entry name" value="SANT"/>
    <property type="match status" value="1"/>
</dbReference>
<dbReference type="InterPro" id="IPR017884">
    <property type="entry name" value="SANT_dom"/>
</dbReference>
<evidence type="ECO:0000259" key="6">
    <source>
        <dbReference type="PROSITE" id="PS50090"/>
    </source>
</evidence>
<dbReference type="Proteomes" id="UP000243459">
    <property type="component" value="Chromosome 9"/>
</dbReference>
<dbReference type="CDD" id="cd00167">
    <property type="entry name" value="SANT"/>
    <property type="match status" value="1"/>
</dbReference>
<evidence type="ECO:0000256" key="3">
    <source>
        <dbReference type="ARBA" id="ARBA00023163"/>
    </source>
</evidence>
<feature type="domain" description="Myb-like" evidence="6">
    <location>
        <begin position="53"/>
        <end position="98"/>
    </location>
</feature>
<gene>
    <name evidence="8" type="ORF">A4U43_C09F14090</name>
</gene>
<protein>
    <submittedName>
        <fullName evidence="8">Uncharacterized protein</fullName>
    </submittedName>
</protein>
<keyword evidence="4" id="KW-0539">Nucleus</keyword>
<evidence type="ECO:0000256" key="2">
    <source>
        <dbReference type="ARBA" id="ARBA00023125"/>
    </source>
</evidence>
<feature type="domain" description="SANT" evidence="7">
    <location>
        <begin position="56"/>
        <end position="107"/>
    </location>
</feature>
<feature type="region of interest" description="Disordered" evidence="5">
    <location>
        <begin position="142"/>
        <end position="171"/>
    </location>
</feature>
<dbReference type="InterPro" id="IPR009057">
    <property type="entry name" value="Homeodomain-like_sf"/>
</dbReference>
<dbReference type="EMBL" id="CM007389">
    <property type="protein sequence ID" value="ONK58537.1"/>
    <property type="molecule type" value="Genomic_DNA"/>
</dbReference>
<keyword evidence="2" id="KW-0238">DNA-binding</keyword>
<organism evidence="8 9">
    <name type="scientific">Asparagus officinalis</name>
    <name type="common">Garden asparagus</name>
    <dbReference type="NCBI Taxonomy" id="4686"/>
    <lineage>
        <taxon>Eukaryota</taxon>
        <taxon>Viridiplantae</taxon>
        <taxon>Streptophyta</taxon>
        <taxon>Embryophyta</taxon>
        <taxon>Tracheophyta</taxon>
        <taxon>Spermatophyta</taxon>
        <taxon>Magnoliopsida</taxon>
        <taxon>Liliopsida</taxon>
        <taxon>Asparagales</taxon>
        <taxon>Asparagaceae</taxon>
        <taxon>Asparagoideae</taxon>
        <taxon>Asparagus</taxon>
    </lineage>
</organism>
<dbReference type="GO" id="GO:0003677">
    <property type="term" value="F:DNA binding"/>
    <property type="evidence" value="ECO:0007669"/>
    <property type="project" value="UniProtKB-KW"/>
</dbReference>
<dbReference type="SUPFAM" id="SSF46689">
    <property type="entry name" value="Homeodomain-like"/>
    <property type="match status" value="1"/>
</dbReference>
<dbReference type="InterPro" id="IPR032451">
    <property type="entry name" value="SMARCC_C"/>
</dbReference>
<dbReference type="Gene3D" id="1.10.10.60">
    <property type="entry name" value="Homeodomain-like"/>
    <property type="match status" value="1"/>
</dbReference>
<keyword evidence="3" id="KW-0804">Transcription</keyword>
<accession>A0A5P1EAR2</accession>
<dbReference type="AlphaFoldDB" id="A0A5P1EAR2"/>
<evidence type="ECO:0000256" key="4">
    <source>
        <dbReference type="ARBA" id="ARBA00023242"/>
    </source>
</evidence>
<proteinExistence type="predicted"/>
<keyword evidence="9" id="KW-1185">Reference proteome</keyword>
<dbReference type="InterPro" id="IPR001005">
    <property type="entry name" value="SANT/Myb"/>
</dbReference>